<dbReference type="EMBL" id="BMWG01000020">
    <property type="protein sequence ID" value="GGZ50646.1"/>
    <property type="molecule type" value="Genomic_DNA"/>
</dbReference>
<protein>
    <recommendedName>
        <fullName evidence="3">Serine protease</fullName>
    </recommendedName>
</protein>
<reference evidence="1" key="2">
    <citation type="submission" date="2020-09" db="EMBL/GenBank/DDBJ databases">
        <authorList>
            <person name="Sun Q."/>
            <person name="Ohkuma M."/>
        </authorList>
    </citation>
    <scope>NUCLEOTIDE SEQUENCE</scope>
    <source>
        <strain evidence="1">JCM 4988</strain>
    </source>
</reference>
<evidence type="ECO:0000313" key="2">
    <source>
        <dbReference type="Proteomes" id="UP000630936"/>
    </source>
</evidence>
<evidence type="ECO:0008006" key="3">
    <source>
        <dbReference type="Google" id="ProtNLM"/>
    </source>
</evidence>
<gene>
    <name evidence="1" type="ORF">GCM10010387_51140</name>
</gene>
<sequence>MLLRAVHIMTIPSAPRRSVLRALAVSVALVGGAIPASGTAASASAERPETYTLTINHLDRTGRATADYITGVHGLSGPNAGTSVKPHDASGTTVVRLPRGRYALDSTLHKSEPVDGIDWIVQPRLDLDRDTTVTVDARTTAAVDVRPPDRAAKLYVGMMVAEITHNGVTHHPNVSTGGAELRVAHLGPAAEPGSVRQWFDGHWEAGNGVYSLGYTFTGDRALTGLTRRPARRDLATVRVDAAATPGTSGYANVFVTPSGGPTVGYGGTVKTPGTSTHFVTPERGTWDFMYVTRDASGATARSYHADGVRVRAGETTKLTFDNAVFGPDLTGRPGAVREGRRIAVDLPLLADGEGRASTDQAPDETASFTLHRDGVPVAPEASTPGRAAFTVPPGRAAYRLTGTARRTGAPGTATRVTSAWTFASAATAGPTPLPLSAVRFSPGLSLTGTAPAGAALRIPVTVQGAAANGRTRSLTVSASTDGGATWTRLPVTRGAVTFRNPRADTGVSLRAELTDTDGNTLTQTIVDAYRTR</sequence>
<evidence type="ECO:0000313" key="1">
    <source>
        <dbReference type="EMBL" id="GGZ50646.1"/>
    </source>
</evidence>
<dbReference type="AlphaFoldDB" id="A0A918QJV0"/>
<dbReference type="Proteomes" id="UP000630936">
    <property type="component" value="Unassembled WGS sequence"/>
</dbReference>
<name>A0A918QJV0_9ACTN</name>
<proteinExistence type="predicted"/>
<reference evidence="1" key="1">
    <citation type="journal article" date="2014" name="Int. J. Syst. Evol. Microbiol.">
        <title>Complete genome sequence of Corynebacterium casei LMG S-19264T (=DSM 44701T), isolated from a smear-ripened cheese.</title>
        <authorList>
            <consortium name="US DOE Joint Genome Institute (JGI-PGF)"/>
            <person name="Walter F."/>
            <person name="Albersmeier A."/>
            <person name="Kalinowski J."/>
            <person name="Ruckert C."/>
        </authorList>
    </citation>
    <scope>NUCLEOTIDE SEQUENCE</scope>
    <source>
        <strain evidence="1">JCM 4988</strain>
    </source>
</reference>
<keyword evidence="2" id="KW-1185">Reference proteome</keyword>
<accession>A0A918QJV0</accession>
<comment type="caution">
    <text evidence="1">The sequence shown here is derived from an EMBL/GenBank/DDBJ whole genome shotgun (WGS) entry which is preliminary data.</text>
</comment>
<organism evidence="1 2">
    <name type="scientific">Streptomyces inusitatus</name>
    <dbReference type="NCBI Taxonomy" id="68221"/>
    <lineage>
        <taxon>Bacteria</taxon>
        <taxon>Bacillati</taxon>
        <taxon>Actinomycetota</taxon>
        <taxon>Actinomycetes</taxon>
        <taxon>Kitasatosporales</taxon>
        <taxon>Streptomycetaceae</taxon>
        <taxon>Streptomyces</taxon>
    </lineage>
</organism>